<reference evidence="2 3" key="2">
    <citation type="journal article" date="2018" name="Plant J.">
        <title>The Physcomitrella patens chromosome-scale assembly reveals moss genome structure and evolution.</title>
        <authorList>
            <person name="Lang D."/>
            <person name="Ullrich K.K."/>
            <person name="Murat F."/>
            <person name="Fuchs J."/>
            <person name="Jenkins J."/>
            <person name="Haas F.B."/>
            <person name="Piednoel M."/>
            <person name="Gundlach H."/>
            <person name="Van Bel M."/>
            <person name="Meyberg R."/>
            <person name="Vives C."/>
            <person name="Morata J."/>
            <person name="Symeonidi A."/>
            <person name="Hiss M."/>
            <person name="Muchero W."/>
            <person name="Kamisugi Y."/>
            <person name="Saleh O."/>
            <person name="Blanc G."/>
            <person name="Decker E.L."/>
            <person name="van Gessel N."/>
            <person name="Grimwood J."/>
            <person name="Hayes R.D."/>
            <person name="Graham S.W."/>
            <person name="Gunter L.E."/>
            <person name="McDaniel S.F."/>
            <person name="Hoernstein S.N.W."/>
            <person name="Larsson A."/>
            <person name="Li F.W."/>
            <person name="Perroud P.F."/>
            <person name="Phillips J."/>
            <person name="Ranjan P."/>
            <person name="Rokshar D.S."/>
            <person name="Rothfels C.J."/>
            <person name="Schneider L."/>
            <person name="Shu S."/>
            <person name="Stevenson D.W."/>
            <person name="Thummler F."/>
            <person name="Tillich M."/>
            <person name="Villarreal Aguilar J.C."/>
            <person name="Widiez T."/>
            <person name="Wong G.K."/>
            <person name="Wymore A."/>
            <person name="Zhang Y."/>
            <person name="Zimmer A.D."/>
            <person name="Quatrano R.S."/>
            <person name="Mayer K.F.X."/>
            <person name="Goodstein D."/>
            <person name="Casacuberta J.M."/>
            <person name="Vandepoele K."/>
            <person name="Reski R."/>
            <person name="Cuming A.C."/>
            <person name="Tuskan G.A."/>
            <person name="Maumus F."/>
            <person name="Salse J."/>
            <person name="Schmutz J."/>
            <person name="Rensing S.A."/>
        </authorList>
    </citation>
    <scope>NUCLEOTIDE SEQUENCE [LARGE SCALE GENOMIC DNA]</scope>
    <source>
        <strain evidence="2 3">cv. Gransden 2004</strain>
    </source>
</reference>
<dbReference type="Gramene" id="Pp3c8_17960V3.2">
    <property type="protein sequence ID" value="Pp3c8_17960V3.2"/>
    <property type="gene ID" value="Pp3c8_17960"/>
</dbReference>
<dbReference type="EnsemblPlants" id="Pp3c8_17960V3.2">
    <property type="protein sequence ID" value="Pp3c8_17960V3.2"/>
    <property type="gene ID" value="Pp3c8_17960"/>
</dbReference>
<feature type="signal peptide" evidence="1">
    <location>
        <begin position="1"/>
        <end position="16"/>
    </location>
</feature>
<sequence>MQILSLVLPLLAGCLPSSGPRSLHFEILFMSSSHMATQSATLKHVVNLKPAFTIPSHWRACLGVVHDCDAAFFRGGQDLPLQDDITYRGNERKILRYQSPVVTELKNFASQGGNFGANWFLQ</sequence>
<name>A0A7I4ED00_PHYPA</name>
<dbReference type="Proteomes" id="UP000006727">
    <property type="component" value="Chromosome 8"/>
</dbReference>
<evidence type="ECO:0000313" key="3">
    <source>
        <dbReference type="Proteomes" id="UP000006727"/>
    </source>
</evidence>
<organism evidence="2 3">
    <name type="scientific">Physcomitrium patens</name>
    <name type="common">Spreading-leaved earth moss</name>
    <name type="synonym">Physcomitrella patens</name>
    <dbReference type="NCBI Taxonomy" id="3218"/>
    <lineage>
        <taxon>Eukaryota</taxon>
        <taxon>Viridiplantae</taxon>
        <taxon>Streptophyta</taxon>
        <taxon>Embryophyta</taxon>
        <taxon>Bryophyta</taxon>
        <taxon>Bryophytina</taxon>
        <taxon>Bryopsida</taxon>
        <taxon>Funariidae</taxon>
        <taxon>Funariales</taxon>
        <taxon>Funariaceae</taxon>
        <taxon>Physcomitrium</taxon>
    </lineage>
</organism>
<keyword evidence="1" id="KW-0732">Signal</keyword>
<feature type="chain" id="PRO_5029677412" description="Secreted protein" evidence="1">
    <location>
        <begin position="17"/>
        <end position="122"/>
    </location>
</feature>
<proteinExistence type="predicted"/>
<dbReference type="InParanoid" id="A0A7I4ED00"/>
<evidence type="ECO:0008006" key="4">
    <source>
        <dbReference type="Google" id="ProtNLM"/>
    </source>
</evidence>
<reference evidence="2 3" key="1">
    <citation type="journal article" date="2008" name="Science">
        <title>The Physcomitrella genome reveals evolutionary insights into the conquest of land by plants.</title>
        <authorList>
            <person name="Rensing S."/>
            <person name="Lang D."/>
            <person name="Zimmer A."/>
            <person name="Terry A."/>
            <person name="Salamov A."/>
            <person name="Shapiro H."/>
            <person name="Nishiyama T."/>
            <person name="Perroud P.-F."/>
            <person name="Lindquist E."/>
            <person name="Kamisugi Y."/>
            <person name="Tanahashi T."/>
            <person name="Sakakibara K."/>
            <person name="Fujita T."/>
            <person name="Oishi K."/>
            <person name="Shin-I T."/>
            <person name="Kuroki Y."/>
            <person name="Toyoda A."/>
            <person name="Suzuki Y."/>
            <person name="Hashimoto A."/>
            <person name="Yamaguchi K."/>
            <person name="Sugano A."/>
            <person name="Kohara Y."/>
            <person name="Fujiyama A."/>
            <person name="Anterola A."/>
            <person name="Aoki S."/>
            <person name="Ashton N."/>
            <person name="Barbazuk W.B."/>
            <person name="Barker E."/>
            <person name="Bennetzen J."/>
            <person name="Bezanilla M."/>
            <person name="Blankenship R."/>
            <person name="Cho S.H."/>
            <person name="Dutcher S."/>
            <person name="Estelle M."/>
            <person name="Fawcett J.A."/>
            <person name="Gundlach H."/>
            <person name="Hanada K."/>
            <person name="Heyl A."/>
            <person name="Hicks K.A."/>
            <person name="Hugh J."/>
            <person name="Lohr M."/>
            <person name="Mayer K."/>
            <person name="Melkozernov A."/>
            <person name="Murata T."/>
            <person name="Nelson D."/>
            <person name="Pils B."/>
            <person name="Prigge M."/>
            <person name="Reiss B."/>
            <person name="Renner T."/>
            <person name="Rombauts S."/>
            <person name="Rushton P."/>
            <person name="Sanderfoot A."/>
            <person name="Schween G."/>
            <person name="Shiu S.-H."/>
            <person name="Stueber K."/>
            <person name="Theodoulou F.L."/>
            <person name="Tu H."/>
            <person name="Van de Peer Y."/>
            <person name="Verrier P.J."/>
            <person name="Waters E."/>
            <person name="Wood A."/>
            <person name="Yang L."/>
            <person name="Cove D."/>
            <person name="Cuming A."/>
            <person name="Hasebe M."/>
            <person name="Lucas S."/>
            <person name="Mishler D.B."/>
            <person name="Reski R."/>
            <person name="Grigoriev I."/>
            <person name="Quatrano R.S."/>
            <person name="Boore J.L."/>
        </authorList>
    </citation>
    <scope>NUCLEOTIDE SEQUENCE [LARGE SCALE GENOMIC DNA]</scope>
    <source>
        <strain evidence="2 3">cv. Gransden 2004</strain>
    </source>
</reference>
<dbReference type="EMBL" id="ABEU02000008">
    <property type="status" value="NOT_ANNOTATED_CDS"/>
    <property type="molecule type" value="Genomic_DNA"/>
</dbReference>
<dbReference type="AlphaFoldDB" id="A0A7I4ED00"/>
<keyword evidence="3" id="KW-1185">Reference proteome</keyword>
<reference evidence="2" key="3">
    <citation type="submission" date="2020-12" db="UniProtKB">
        <authorList>
            <consortium name="EnsemblPlants"/>
        </authorList>
    </citation>
    <scope>IDENTIFICATION</scope>
</reference>
<protein>
    <recommendedName>
        <fullName evidence="4">Secreted protein</fullName>
    </recommendedName>
</protein>
<evidence type="ECO:0000256" key="1">
    <source>
        <dbReference type="SAM" id="SignalP"/>
    </source>
</evidence>
<accession>A0A7I4ED00</accession>
<evidence type="ECO:0000313" key="2">
    <source>
        <dbReference type="EnsemblPlants" id="Pp3c8_17960V3.2"/>
    </source>
</evidence>